<dbReference type="CDD" id="cd06260">
    <property type="entry name" value="DUF820-like"/>
    <property type="match status" value="1"/>
</dbReference>
<reference evidence="3" key="1">
    <citation type="journal article" date="2019" name="Int. J. Syst. Evol. Microbiol.">
        <title>The Global Catalogue of Microorganisms (GCM) 10K type strain sequencing project: providing services to taxonomists for standard genome sequencing and annotation.</title>
        <authorList>
            <consortium name="The Broad Institute Genomics Platform"/>
            <consortium name="The Broad Institute Genome Sequencing Center for Infectious Disease"/>
            <person name="Wu L."/>
            <person name="Ma J."/>
        </authorList>
    </citation>
    <scope>NUCLEOTIDE SEQUENCE [LARGE SCALE GENOMIC DNA]</scope>
    <source>
        <strain evidence="3">ICMP 6774ER</strain>
    </source>
</reference>
<dbReference type="GO" id="GO:0004519">
    <property type="term" value="F:endonuclease activity"/>
    <property type="evidence" value="ECO:0007669"/>
    <property type="project" value="UniProtKB-KW"/>
</dbReference>
<dbReference type="SUPFAM" id="SSF52980">
    <property type="entry name" value="Restriction endonuclease-like"/>
    <property type="match status" value="1"/>
</dbReference>
<keyword evidence="2" id="KW-0378">Hydrolase</keyword>
<name>A0ABW4T222_9ACTN</name>
<dbReference type="PANTHER" id="PTHR35400">
    <property type="entry name" value="SLR1083 PROTEIN"/>
    <property type="match status" value="1"/>
</dbReference>
<evidence type="ECO:0000313" key="3">
    <source>
        <dbReference type="Proteomes" id="UP001597368"/>
    </source>
</evidence>
<dbReference type="Pfam" id="PF05685">
    <property type="entry name" value="Uma2"/>
    <property type="match status" value="1"/>
</dbReference>
<organism evidence="2 3">
    <name type="scientific">Nonomuraea mangrovi</name>
    <dbReference type="NCBI Taxonomy" id="2316207"/>
    <lineage>
        <taxon>Bacteria</taxon>
        <taxon>Bacillati</taxon>
        <taxon>Actinomycetota</taxon>
        <taxon>Actinomycetes</taxon>
        <taxon>Streptosporangiales</taxon>
        <taxon>Streptosporangiaceae</taxon>
        <taxon>Nonomuraea</taxon>
    </lineage>
</organism>
<evidence type="ECO:0000259" key="1">
    <source>
        <dbReference type="Pfam" id="PF05685"/>
    </source>
</evidence>
<dbReference type="PANTHER" id="PTHR35400:SF3">
    <property type="entry name" value="SLL1072 PROTEIN"/>
    <property type="match status" value="1"/>
</dbReference>
<accession>A0ABW4T222</accession>
<dbReference type="EMBL" id="JBHUFV010000047">
    <property type="protein sequence ID" value="MFD1935993.1"/>
    <property type="molecule type" value="Genomic_DNA"/>
</dbReference>
<evidence type="ECO:0000313" key="2">
    <source>
        <dbReference type="EMBL" id="MFD1935993.1"/>
    </source>
</evidence>
<dbReference type="InterPro" id="IPR012296">
    <property type="entry name" value="Nuclease_put_TT1808"/>
</dbReference>
<keyword evidence="3" id="KW-1185">Reference proteome</keyword>
<protein>
    <submittedName>
        <fullName evidence="2">Uma2 family endonuclease</fullName>
    </submittedName>
</protein>
<dbReference type="Proteomes" id="UP001597368">
    <property type="component" value="Unassembled WGS sequence"/>
</dbReference>
<proteinExistence type="predicted"/>
<dbReference type="Gene3D" id="3.90.1570.10">
    <property type="entry name" value="tt1808, chain A"/>
    <property type="match status" value="1"/>
</dbReference>
<keyword evidence="2" id="KW-0540">Nuclease</keyword>
<gene>
    <name evidence="2" type="ORF">ACFSKW_31445</name>
</gene>
<keyword evidence="2" id="KW-0255">Endonuclease</keyword>
<comment type="caution">
    <text evidence="2">The sequence shown here is derived from an EMBL/GenBank/DDBJ whole genome shotgun (WGS) entry which is preliminary data.</text>
</comment>
<dbReference type="RefSeq" id="WP_379576095.1">
    <property type="nucleotide sequence ID" value="NZ_JBHUFV010000047.1"/>
</dbReference>
<feature type="domain" description="Putative restriction endonuclease" evidence="1">
    <location>
        <begin position="27"/>
        <end position="178"/>
    </location>
</feature>
<dbReference type="InterPro" id="IPR011335">
    <property type="entry name" value="Restrct_endonuc-II-like"/>
</dbReference>
<dbReference type="InterPro" id="IPR008538">
    <property type="entry name" value="Uma2"/>
</dbReference>
<sequence length="218" mass="23786">MSTTHRSPSTDRGRAVTMWDRARSLLPGHRVELIDGRIVVNDAPTRRQTELVATLLKLLADKVVEQGWTVHTDITVFLGARADRYVPDLVVVPRGPRMRGAGEVHGEDTHLVVDVVAACSVHDDRVTKPREHARAGVPLHLVVDPEAGTATLHSLPADEGYRRHVRADLGTPVQLPEPWALTLDTRSLIGSGEPKPIHPASFVGAECVACTSRWRPSG</sequence>